<keyword evidence="4" id="KW-1185">Reference proteome</keyword>
<dbReference type="AlphaFoldDB" id="W5UTF3"/>
<keyword evidence="2" id="KW-0812">Transmembrane</keyword>
<dbReference type="InterPro" id="IPR059214">
    <property type="entry name" value="MSC_0882-like"/>
</dbReference>
<evidence type="ECO:0000256" key="1">
    <source>
        <dbReference type="SAM" id="MobiDB-lite"/>
    </source>
</evidence>
<feature type="transmembrane region" description="Helical" evidence="2">
    <location>
        <begin position="202"/>
        <end position="223"/>
    </location>
</feature>
<dbReference type="eggNOG" id="ENOG5030MKW">
    <property type="taxonomic scope" value="Bacteria"/>
</dbReference>
<organism evidence="3 4">
    <name type="scientific">Mesomycoplasma bovoculi M165/69</name>
    <dbReference type="NCBI Taxonomy" id="743966"/>
    <lineage>
        <taxon>Bacteria</taxon>
        <taxon>Bacillati</taxon>
        <taxon>Mycoplasmatota</taxon>
        <taxon>Mycoplasmoidales</taxon>
        <taxon>Metamycoplasmataceae</taxon>
        <taxon>Mesomycoplasma</taxon>
    </lineage>
</organism>
<evidence type="ECO:0000256" key="2">
    <source>
        <dbReference type="SAM" id="Phobius"/>
    </source>
</evidence>
<gene>
    <name evidence="3" type="ORF">MYB_02510</name>
</gene>
<feature type="compositionally biased region" description="Low complexity" evidence="1">
    <location>
        <begin position="31"/>
        <end position="40"/>
    </location>
</feature>
<dbReference type="RefSeq" id="WP_022935124.1">
    <property type="nucleotide sequence ID" value="NZ_CP007154.1"/>
</dbReference>
<dbReference type="Proteomes" id="UP000019229">
    <property type="component" value="Chromosome"/>
</dbReference>
<dbReference type="STRING" id="743966.MYB_02510"/>
<keyword evidence="2" id="KW-1133">Transmembrane helix</keyword>
<feature type="region of interest" description="Disordered" evidence="1">
    <location>
        <begin position="1"/>
        <end position="42"/>
    </location>
</feature>
<dbReference type="HOGENOM" id="CLU_072049_0_0_14"/>
<name>W5UTF3_9BACT</name>
<feature type="compositionally biased region" description="Basic residues" evidence="1">
    <location>
        <begin position="1"/>
        <end position="10"/>
    </location>
</feature>
<dbReference type="NCBIfam" id="NF045846">
    <property type="entry name" value="MSC0882_dom"/>
    <property type="match status" value="1"/>
</dbReference>
<feature type="transmembrane region" description="Helical" evidence="2">
    <location>
        <begin position="238"/>
        <end position="257"/>
    </location>
</feature>
<accession>W5UTF3</accession>
<dbReference type="EMBL" id="CP007154">
    <property type="protein sequence ID" value="AHH45504.1"/>
    <property type="molecule type" value="Genomic_DNA"/>
</dbReference>
<feature type="transmembrane region" description="Helical" evidence="2">
    <location>
        <begin position="95"/>
        <end position="118"/>
    </location>
</feature>
<dbReference type="PATRIC" id="fig|743966.3.peg.505"/>
<proteinExistence type="predicted"/>
<evidence type="ECO:0000313" key="4">
    <source>
        <dbReference type="Proteomes" id="UP000019229"/>
    </source>
</evidence>
<reference evidence="3 4" key="1">
    <citation type="journal article" date="2014" name="Genome Announc.">
        <title>Complete Genome Sequence of Mycoplasma bovoculi Strain M165/69T (ATCC 29104).</title>
        <authorList>
            <person name="Calcutt M.J."/>
            <person name="Foecking M.F."/>
        </authorList>
    </citation>
    <scope>NUCLEOTIDE SEQUENCE [LARGE SCALE GENOMIC DNA]</scope>
    <source>
        <strain evidence="3">M165/69</strain>
    </source>
</reference>
<dbReference type="KEGG" id="mbc:MYB_02510"/>
<keyword evidence="2" id="KW-0472">Membrane</keyword>
<evidence type="ECO:0008006" key="5">
    <source>
        <dbReference type="Google" id="ProtNLM"/>
    </source>
</evidence>
<evidence type="ECO:0000313" key="3">
    <source>
        <dbReference type="EMBL" id="AHH45504.1"/>
    </source>
</evidence>
<sequence length="315" mass="37025">MGLFSRKNKNKQQNLSQMAPNPNFPQPPYPQQGGYPYPNMQQPPYPQQNFGQSFEKEHFDYIQLEQNPQDLANEARKEFVNKEVRKIFGRETFFLPFKATIFILLILVIAIFTILWRFEQLQKIPTFKGWIYKSNYDALMALPAFACLVFIFFMAKAFQEYSAIKKNIMLFRSQLETSNQVLQMPPMIPWLVKKVNLKEVNAMWMTGISLIISIILISSFAGIKNLKPDWLNKGSNEYIAAIVVVSVFFALSLFYDLSLRRRLSNIEAIFGNVYHQHINIEHARLKRHMIWAICTIILIWFIRNRMKKRNLLQGK</sequence>
<dbReference type="OrthoDB" id="400544at2"/>
<protein>
    <recommendedName>
        <fullName evidence="5">Transmembrane protein</fullName>
    </recommendedName>
</protein>
<feature type="transmembrane region" description="Helical" evidence="2">
    <location>
        <begin position="289"/>
        <end position="306"/>
    </location>
</feature>
<feature type="transmembrane region" description="Helical" evidence="2">
    <location>
        <begin position="138"/>
        <end position="158"/>
    </location>
</feature>